<dbReference type="GO" id="GO:0004176">
    <property type="term" value="F:ATP-dependent peptidase activity"/>
    <property type="evidence" value="ECO:0007669"/>
    <property type="project" value="UniProtKB-UniRule"/>
</dbReference>
<keyword evidence="3" id="KW-0472">Membrane</keyword>
<dbReference type="Pfam" id="PF05362">
    <property type="entry name" value="Lon_C"/>
    <property type="match status" value="1"/>
</dbReference>
<dbReference type="EC" id="3.4.21.53" evidence="1"/>
<evidence type="ECO:0000259" key="4">
    <source>
        <dbReference type="PROSITE" id="PS51786"/>
    </source>
</evidence>
<proteinExistence type="inferred from homology"/>
<dbReference type="AlphaFoldDB" id="A0A1G7SWI8"/>
<keyword evidence="6" id="KW-1185">Reference proteome</keyword>
<comment type="similarity">
    <text evidence="1">Belongs to the peptidase S16 family.</text>
</comment>
<dbReference type="GO" id="GO:0006508">
    <property type="term" value="P:proteolysis"/>
    <property type="evidence" value="ECO:0007669"/>
    <property type="project" value="UniProtKB-KW"/>
</dbReference>
<evidence type="ECO:0000313" key="5">
    <source>
        <dbReference type="EMBL" id="SDG26789.1"/>
    </source>
</evidence>
<dbReference type="InterPro" id="IPR027065">
    <property type="entry name" value="Lon_Prtase"/>
</dbReference>
<dbReference type="InterPro" id="IPR014721">
    <property type="entry name" value="Ribsml_uS5_D2-typ_fold_subgr"/>
</dbReference>
<keyword evidence="1" id="KW-0645">Protease</keyword>
<dbReference type="EMBL" id="FNCC01000006">
    <property type="protein sequence ID" value="SDG26789.1"/>
    <property type="molecule type" value="Genomic_DNA"/>
</dbReference>
<dbReference type="PANTHER" id="PTHR10046">
    <property type="entry name" value="ATP DEPENDENT LON PROTEASE FAMILY MEMBER"/>
    <property type="match status" value="1"/>
</dbReference>
<evidence type="ECO:0000256" key="1">
    <source>
        <dbReference type="PROSITE-ProRule" id="PRU01122"/>
    </source>
</evidence>
<dbReference type="GO" id="GO:0030163">
    <property type="term" value="P:protein catabolic process"/>
    <property type="evidence" value="ECO:0007669"/>
    <property type="project" value="InterPro"/>
</dbReference>
<feature type="transmembrane region" description="Helical" evidence="3">
    <location>
        <begin position="32"/>
        <end position="51"/>
    </location>
</feature>
<dbReference type="PROSITE" id="PS51786">
    <property type="entry name" value="LON_PROTEOLYTIC"/>
    <property type="match status" value="1"/>
</dbReference>
<keyword evidence="1" id="KW-0720">Serine protease</keyword>
<gene>
    <name evidence="5" type="ORF">SAMN05216553_106488</name>
</gene>
<evidence type="ECO:0000256" key="2">
    <source>
        <dbReference type="SAM" id="MobiDB-lite"/>
    </source>
</evidence>
<reference evidence="6" key="1">
    <citation type="submission" date="2016-10" db="EMBL/GenBank/DDBJ databases">
        <authorList>
            <person name="Varghese N."/>
            <person name="Submissions S."/>
        </authorList>
    </citation>
    <scope>NUCLEOTIDE SEQUENCE [LARGE SCALE GENOMIC DNA]</scope>
    <source>
        <strain evidence="6">CGMCC 4.3506</strain>
    </source>
</reference>
<keyword evidence="1" id="KW-0378">Hydrolase</keyword>
<dbReference type="InterPro" id="IPR020568">
    <property type="entry name" value="Ribosomal_Su5_D2-typ_SF"/>
</dbReference>
<keyword evidence="3" id="KW-0812">Transmembrane</keyword>
<dbReference type="InterPro" id="IPR001478">
    <property type="entry name" value="PDZ"/>
</dbReference>
<dbReference type="OrthoDB" id="2356897at2"/>
<dbReference type="SUPFAM" id="SSF50156">
    <property type="entry name" value="PDZ domain-like"/>
    <property type="match status" value="1"/>
</dbReference>
<dbReference type="SUPFAM" id="SSF54211">
    <property type="entry name" value="Ribosomal protein S5 domain 2-like"/>
    <property type="match status" value="1"/>
</dbReference>
<dbReference type="InterPro" id="IPR008269">
    <property type="entry name" value="Lon_proteolytic"/>
</dbReference>
<dbReference type="Gene3D" id="3.30.230.10">
    <property type="match status" value="1"/>
</dbReference>
<dbReference type="GO" id="GO:0004252">
    <property type="term" value="F:serine-type endopeptidase activity"/>
    <property type="evidence" value="ECO:0007669"/>
    <property type="project" value="UniProtKB-UniRule"/>
</dbReference>
<protein>
    <recommendedName>
        <fullName evidence="1">endopeptidase La</fullName>
        <ecNumber evidence="1">3.4.21.53</ecNumber>
    </recommendedName>
</protein>
<feature type="active site" evidence="1">
    <location>
        <position position="309"/>
    </location>
</feature>
<dbReference type="Pfam" id="PF13180">
    <property type="entry name" value="PDZ_2"/>
    <property type="match status" value="1"/>
</dbReference>
<dbReference type="Proteomes" id="UP000199623">
    <property type="component" value="Unassembled WGS sequence"/>
</dbReference>
<feature type="region of interest" description="Disordered" evidence="2">
    <location>
        <begin position="1"/>
        <end position="25"/>
    </location>
</feature>
<name>A0A1G7SWI8_9PSEU</name>
<dbReference type="STRING" id="200378.SAMN05216553_106488"/>
<evidence type="ECO:0000313" key="6">
    <source>
        <dbReference type="Proteomes" id="UP000199623"/>
    </source>
</evidence>
<evidence type="ECO:0000256" key="3">
    <source>
        <dbReference type="SAM" id="Phobius"/>
    </source>
</evidence>
<comment type="catalytic activity">
    <reaction evidence="1">
        <text>Hydrolysis of proteins in presence of ATP.</text>
        <dbReference type="EC" id="3.4.21.53"/>
    </reaction>
</comment>
<feature type="domain" description="Lon proteolytic" evidence="4">
    <location>
        <begin position="258"/>
        <end position="357"/>
    </location>
</feature>
<keyword evidence="3" id="KW-1133">Transmembrane helix</keyword>
<sequence length="366" mass="37884">MVVRCSAVSETVATAPPPAPPPRERGLTRRTWTLVTSFVVVAALGLLGGFARVPYVALGPGPTYDVLGQVKDTDVVAVEGQDTFPTKGTLRMTTVSLTDDVSLFGALGLWLSGRYALAPREEFFKPGESEEEVQKNNEIAFSESQTSAEVAALDYLGYPGKVIANQVTKGSPADNVIPLGARMISVNGKQVQSSADVSAALENTKPGDQIEVAFEKDGTSKSTQLTLGTRDDGRPAGFIGISPVDRADVPFKIKISLSDVGGPSAGLIFALAIVDKLTPGELNGGKAIAGTGEITGDGTVKPIGGIAFKMVAAKEAGATAFLVPAANCQDARQQAPEGLTLIKVDTLKDAVSSLEALNAGKPTPSC</sequence>
<feature type="active site" evidence="1">
    <location>
        <position position="264"/>
    </location>
</feature>
<accession>A0A1G7SWI8</accession>
<dbReference type="GO" id="GO:0005524">
    <property type="term" value="F:ATP binding"/>
    <property type="evidence" value="ECO:0007669"/>
    <property type="project" value="InterPro"/>
</dbReference>
<organism evidence="5 6">
    <name type="scientific">Lentzea fradiae</name>
    <dbReference type="NCBI Taxonomy" id="200378"/>
    <lineage>
        <taxon>Bacteria</taxon>
        <taxon>Bacillati</taxon>
        <taxon>Actinomycetota</taxon>
        <taxon>Actinomycetes</taxon>
        <taxon>Pseudonocardiales</taxon>
        <taxon>Pseudonocardiaceae</taxon>
        <taxon>Lentzea</taxon>
    </lineage>
</organism>
<dbReference type="InterPro" id="IPR036034">
    <property type="entry name" value="PDZ_sf"/>
</dbReference>